<sequence length="126" mass="14193">MHIIALGDDGIPKEILNLENFEIRSFAALDKDKTPELIGYPCFSQSWGPEFSFLTYDPFHVYRFGATATSEMTMDLQLTESYNRKNYYGWAGPECSEDIAVVLHPPGGGKPVVMDAEKAKVIFEKH</sequence>
<dbReference type="RefSeq" id="WP_199397288.1">
    <property type="nucleotide sequence ID" value="NZ_JAEMHK010000037.1"/>
</dbReference>
<reference evidence="1 2" key="1">
    <citation type="submission" date="2020-12" db="EMBL/GenBank/DDBJ databases">
        <title>Geomonas sp. Red259, isolated from paddy soil.</title>
        <authorList>
            <person name="Xu Z."/>
            <person name="Zhang Z."/>
            <person name="Masuda Y."/>
            <person name="Itoh H."/>
            <person name="Senoo K."/>
        </authorList>
    </citation>
    <scope>NUCLEOTIDE SEQUENCE [LARGE SCALE GENOMIC DNA]</scope>
    <source>
        <strain evidence="1 2">Red259</strain>
    </source>
</reference>
<evidence type="ECO:0000313" key="2">
    <source>
        <dbReference type="Proteomes" id="UP000641025"/>
    </source>
</evidence>
<evidence type="ECO:0000313" key="1">
    <source>
        <dbReference type="EMBL" id="MBJ6802818.1"/>
    </source>
</evidence>
<accession>A0ABS0YXW4</accession>
<keyword evidence="2" id="KW-1185">Reference proteome</keyword>
<comment type="caution">
    <text evidence="1">The sequence shown here is derived from an EMBL/GenBank/DDBJ whole genome shotgun (WGS) entry which is preliminary data.</text>
</comment>
<name>A0ABS0YXW4_9BACT</name>
<proteinExistence type="predicted"/>
<protein>
    <submittedName>
        <fullName evidence="1">Uncharacterized protein</fullName>
    </submittedName>
</protein>
<organism evidence="1 2">
    <name type="scientific">Geomonas propionica</name>
    <dbReference type="NCBI Taxonomy" id="2798582"/>
    <lineage>
        <taxon>Bacteria</taxon>
        <taxon>Pseudomonadati</taxon>
        <taxon>Thermodesulfobacteriota</taxon>
        <taxon>Desulfuromonadia</taxon>
        <taxon>Geobacterales</taxon>
        <taxon>Geobacteraceae</taxon>
        <taxon>Geomonas</taxon>
    </lineage>
</organism>
<gene>
    <name evidence="1" type="ORF">JFN90_22040</name>
</gene>
<dbReference type="EMBL" id="JAEMHK010000037">
    <property type="protein sequence ID" value="MBJ6802818.1"/>
    <property type="molecule type" value="Genomic_DNA"/>
</dbReference>
<dbReference type="Proteomes" id="UP000641025">
    <property type="component" value="Unassembled WGS sequence"/>
</dbReference>